<feature type="domain" description="Protein kinase" evidence="12">
    <location>
        <begin position="34"/>
        <end position="292"/>
    </location>
</feature>
<keyword evidence="7" id="KW-0067">ATP-binding</keyword>
<evidence type="ECO:0000256" key="7">
    <source>
        <dbReference type="ARBA" id="ARBA00022840"/>
    </source>
</evidence>
<reference evidence="13" key="1">
    <citation type="journal article" date="2016" name="Sci. Rep.">
        <title>Molecular characterization of firefly nuptial gifts: a multi-omics approach sheds light on postcopulatory sexual selection.</title>
        <authorList>
            <person name="Al-Wathiqui N."/>
            <person name="Fallon T.R."/>
            <person name="South A."/>
            <person name="Weng J.K."/>
            <person name="Lewis S.M."/>
        </authorList>
    </citation>
    <scope>NUCLEOTIDE SEQUENCE</scope>
</reference>
<dbReference type="GeneID" id="116175840"/>
<organism evidence="13">
    <name type="scientific">Photinus pyralis</name>
    <name type="common">Common eastern firefly</name>
    <name type="synonym">Lampyris pyralis</name>
    <dbReference type="NCBI Taxonomy" id="7054"/>
    <lineage>
        <taxon>Eukaryota</taxon>
        <taxon>Metazoa</taxon>
        <taxon>Ecdysozoa</taxon>
        <taxon>Arthropoda</taxon>
        <taxon>Hexapoda</taxon>
        <taxon>Insecta</taxon>
        <taxon>Pterygota</taxon>
        <taxon>Neoptera</taxon>
        <taxon>Endopterygota</taxon>
        <taxon>Coleoptera</taxon>
        <taxon>Polyphaga</taxon>
        <taxon>Elateriformia</taxon>
        <taxon>Elateroidea</taxon>
        <taxon>Lampyridae</taxon>
        <taxon>Lampyrinae</taxon>
        <taxon>Photinus</taxon>
    </lineage>
</organism>
<dbReference type="PANTHER" id="PTHR24342">
    <property type="entry name" value="SERINE/THREONINE-PROTEIN KINASE 17"/>
    <property type="match status" value="1"/>
</dbReference>
<keyword evidence="4" id="KW-0808">Transferase</keyword>
<evidence type="ECO:0000256" key="9">
    <source>
        <dbReference type="ARBA" id="ARBA00048679"/>
    </source>
</evidence>
<evidence type="ECO:0000256" key="8">
    <source>
        <dbReference type="ARBA" id="ARBA00047899"/>
    </source>
</evidence>
<dbReference type="PROSITE" id="PS00108">
    <property type="entry name" value="PROTEIN_KINASE_ST"/>
    <property type="match status" value="1"/>
</dbReference>
<name>A0A1Y1N2N3_PHOPY</name>
<dbReference type="RefSeq" id="XP_031350026.1">
    <property type="nucleotide sequence ID" value="XM_031494166.1"/>
</dbReference>
<evidence type="ECO:0000313" key="13">
    <source>
        <dbReference type="EMBL" id="JAV91150.1"/>
    </source>
</evidence>
<dbReference type="Pfam" id="PF00069">
    <property type="entry name" value="Pkinase"/>
    <property type="match status" value="1"/>
</dbReference>
<evidence type="ECO:0000256" key="2">
    <source>
        <dbReference type="ARBA" id="ARBA00022527"/>
    </source>
</evidence>
<dbReference type="InterPro" id="IPR008271">
    <property type="entry name" value="Ser/Thr_kinase_AS"/>
</dbReference>
<dbReference type="SMART" id="SM00220">
    <property type="entry name" value="S_TKc"/>
    <property type="match status" value="1"/>
</dbReference>
<dbReference type="FunFam" id="3.30.200.20:FF:000175">
    <property type="entry name" value="Serine/threonine-protein kinase 17B"/>
    <property type="match status" value="1"/>
</dbReference>
<evidence type="ECO:0000259" key="12">
    <source>
        <dbReference type="PROSITE" id="PS50011"/>
    </source>
</evidence>
<feature type="region of interest" description="Disordered" evidence="11">
    <location>
        <begin position="315"/>
        <end position="347"/>
    </location>
</feature>
<evidence type="ECO:0000256" key="6">
    <source>
        <dbReference type="ARBA" id="ARBA00022777"/>
    </source>
</evidence>
<evidence type="ECO:0000256" key="4">
    <source>
        <dbReference type="ARBA" id="ARBA00022679"/>
    </source>
</evidence>
<dbReference type="AlphaFoldDB" id="A0A1Y1N2N3"/>
<evidence type="ECO:0000256" key="5">
    <source>
        <dbReference type="ARBA" id="ARBA00022741"/>
    </source>
</evidence>
<keyword evidence="3" id="KW-0597">Phosphoprotein</keyword>
<comment type="similarity">
    <text evidence="10">Belongs to the protein kinase superfamily. CAMK Ser/Thr protein kinase family. DAP kinase subfamily.</text>
</comment>
<evidence type="ECO:0000256" key="10">
    <source>
        <dbReference type="ARBA" id="ARBA00060827"/>
    </source>
</evidence>
<dbReference type="GO" id="GO:0005634">
    <property type="term" value="C:nucleus"/>
    <property type="evidence" value="ECO:0007669"/>
    <property type="project" value="TreeGrafter"/>
</dbReference>
<dbReference type="KEGG" id="ppyr:116175840"/>
<dbReference type="FunFam" id="1.10.510.10:FF:000571">
    <property type="entry name" value="Maternal embryonic leucine zipper kinase"/>
    <property type="match status" value="1"/>
</dbReference>
<dbReference type="InterPro" id="IPR000719">
    <property type="entry name" value="Prot_kinase_dom"/>
</dbReference>
<protein>
    <recommendedName>
        <fullName evidence="1">non-specific serine/threonine protein kinase</fullName>
        <ecNumber evidence="1">2.7.11.1</ecNumber>
    </recommendedName>
</protein>
<keyword evidence="5" id="KW-0547">Nucleotide-binding</keyword>
<dbReference type="Gene3D" id="3.30.200.20">
    <property type="entry name" value="Phosphorylase Kinase, domain 1"/>
    <property type="match status" value="1"/>
</dbReference>
<dbReference type="PROSITE" id="PS50011">
    <property type="entry name" value="PROTEIN_KINASE_DOM"/>
    <property type="match status" value="1"/>
</dbReference>
<evidence type="ECO:0000256" key="1">
    <source>
        <dbReference type="ARBA" id="ARBA00012513"/>
    </source>
</evidence>
<evidence type="ECO:0000256" key="3">
    <source>
        <dbReference type="ARBA" id="ARBA00022553"/>
    </source>
</evidence>
<dbReference type="GO" id="GO:0035556">
    <property type="term" value="P:intracellular signal transduction"/>
    <property type="evidence" value="ECO:0007669"/>
    <property type="project" value="TreeGrafter"/>
</dbReference>
<dbReference type="GO" id="GO:0004674">
    <property type="term" value="F:protein serine/threonine kinase activity"/>
    <property type="evidence" value="ECO:0007669"/>
    <property type="project" value="UniProtKB-KW"/>
</dbReference>
<proteinExistence type="inferred from homology"/>
<sequence>MLSEIKSSREGLLSISSKLLGNLVRQDPIADTYDVEEKPFARGKFAAVRRANHRATGVSYAAKFIKKRRRATDITKEIYHEIAVLLQCESSGRVVRLHEVYETTFDMVLILELAAGGELQRILEGDECLGELEAKRAMRQILEGLSYLHERNIAHLDLKPQNLLLTVENSCEDIKLCDFGISRVLEKGVEVREILGTTDYVAPEVLSYEPITLATDIWSIGVLAYVLLTGYSPFGASDKQQTFLNISKCALSFDADLFEDISSTAIDFITTALVVDPRKRPTVEQLLDHPWISFKSIIFPQITKKTPEILSVTPKSTPLSQRKTLPCVTSDTPKSQRKTYSTDNLNGAYTETPTRTYNVSTNCLCPQCGTTCRHLPHAPVSKTPITVDRGILC</sequence>
<dbReference type="EC" id="2.7.11.1" evidence="1"/>
<dbReference type="Gene3D" id="1.10.510.10">
    <property type="entry name" value="Transferase(Phosphotransferase) domain 1"/>
    <property type="match status" value="1"/>
</dbReference>
<dbReference type="OrthoDB" id="74764at2759"/>
<dbReference type="EMBL" id="GEZM01016756">
    <property type="protein sequence ID" value="JAV91150.1"/>
    <property type="molecule type" value="Transcribed_RNA"/>
</dbReference>
<comment type="catalytic activity">
    <reaction evidence="9">
        <text>L-seryl-[protein] + ATP = O-phospho-L-seryl-[protein] + ADP + H(+)</text>
        <dbReference type="Rhea" id="RHEA:17989"/>
        <dbReference type="Rhea" id="RHEA-COMP:9863"/>
        <dbReference type="Rhea" id="RHEA-COMP:11604"/>
        <dbReference type="ChEBI" id="CHEBI:15378"/>
        <dbReference type="ChEBI" id="CHEBI:29999"/>
        <dbReference type="ChEBI" id="CHEBI:30616"/>
        <dbReference type="ChEBI" id="CHEBI:83421"/>
        <dbReference type="ChEBI" id="CHEBI:456216"/>
        <dbReference type="EC" id="2.7.11.1"/>
    </reaction>
</comment>
<keyword evidence="6" id="KW-0418">Kinase</keyword>
<keyword evidence="2" id="KW-0723">Serine/threonine-protein kinase</keyword>
<evidence type="ECO:0000256" key="11">
    <source>
        <dbReference type="SAM" id="MobiDB-lite"/>
    </source>
</evidence>
<dbReference type="SUPFAM" id="SSF56112">
    <property type="entry name" value="Protein kinase-like (PK-like)"/>
    <property type="match status" value="1"/>
</dbReference>
<dbReference type="PANTHER" id="PTHR24342:SF12">
    <property type="entry name" value="DEATH-ASSOCIATED PROTEIN KINASE RELATED"/>
    <property type="match status" value="1"/>
</dbReference>
<accession>A0A1Y1N2N3</accession>
<dbReference type="GO" id="GO:0005524">
    <property type="term" value="F:ATP binding"/>
    <property type="evidence" value="ECO:0007669"/>
    <property type="project" value="UniProtKB-KW"/>
</dbReference>
<comment type="catalytic activity">
    <reaction evidence="8">
        <text>L-threonyl-[protein] + ATP = O-phospho-L-threonyl-[protein] + ADP + H(+)</text>
        <dbReference type="Rhea" id="RHEA:46608"/>
        <dbReference type="Rhea" id="RHEA-COMP:11060"/>
        <dbReference type="Rhea" id="RHEA-COMP:11605"/>
        <dbReference type="ChEBI" id="CHEBI:15378"/>
        <dbReference type="ChEBI" id="CHEBI:30013"/>
        <dbReference type="ChEBI" id="CHEBI:30616"/>
        <dbReference type="ChEBI" id="CHEBI:61977"/>
        <dbReference type="ChEBI" id="CHEBI:456216"/>
        <dbReference type="EC" id="2.7.11.1"/>
    </reaction>
</comment>
<dbReference type="InterPro" id="IPR011009">
    <property type="entry name" value="Kinase-like_dom_sf"/>
</dbReference>
<dbReference type="GO" id="GO:0043065">
    <property type="term" value="P:positive regulation of apoptotic process"/>
    <property type="evidence" value="ECO:0007669"/>
    <property type="project" value="TreeGrafter"/>
</dbReference>
<dbReference type="EMBL" id="GEZM01016755">
    <property type="protein sequence ID" value="JAV91151.1"/>
    <property type="molecule type" value="Transcribed_RNA"/>
</dbReference>